<dbReference type="AlphaFoldDB" id="A0A8J6B6C8"/>
<keyword evidence="2" id="KW-1185">Reference proteome</keyword>
<name>A0A8J6B6C8_ELECQ</name>
<proteinExistence type="predicted"/>
<evidence type="ECO:0000313" key="2">
    <source>
        <dbReference type="Proteomes" id="UP000770717"/>
    </source>
</evidence>
<accession>A0A8J6B6C8</accession>
<comment type="caution">
    <text evidence="1">The sequence shown here is derived from an EMBL/GenBank/DDBJ whole genome shotgun (WGS) entry which is preliminary data.</text>
</comment>
<dbReference type="Proteomes" id="UP000770717">
    <property type="component" value="Unassembled WGS sequence"/>
</dbReference>
<evidence type="ECO:0000313" key="1">
    <source>
        <dbReference type="EMBL" id="KAG9462186.1"/>
    </source>
</evidence>
<reference evidence="1" key="1">
    <citation type="thesis" date="2020" institute="ProQuest LLC" country="789 East Eisenhower Parkway, Ann Arbor, MI, USA">
        <title>Comparative Genomics and Chromosome Evolution.</title>
        <authorList>
            <person name="Mudd A.B."/>
        </authorList>
    </citation>
    <scope>NUCLEOTIDE SEQUENCE</scope>
    <source>
        <strain evidence="1">HN-11 Male</strain>
        <tissue evidence="1">Kidney and liver</tissue>
    </source>
</reference>
<organism evidence="1 2">
    <name type="scientific">Eleutherodactylus coqui</name>
    <name type="common">Puerto Rican coqui</name>
    <dbReference type="NCBI Taxonomy" id="57060"/>
    <lineage>
        <taxon>Eukaryota</taxon>
        <taxon>Metazoa</taxon>
        <taxon>Chordata</taxon>
        <taxon>Craniata</taxon>
        <taxon>Vertebrata</taxon>
        <taxon>Euteleostomi</taxon>
        <taxon>Amphibia</taxon>
        <taxon>Batrachia</taxon>
        <taxon>Anura</taxon>
        <taxon>Neobatrachia</taxon>
        <taxon>Hyloidea</taxon>
        <taxon>Eleutherodactylidae</taxon>
        <taxon>Eleutherodactylinae</taxon>
        <taxon>Eleutherodactylus</taxon>
        <taxon>Eleutherodactylus</taxon>
    </lineage>
</organism>
<dbReference type="EMBL" id="WNTK01013074">
    <property type="protein sequence ID" value="KAG9462186.1"/>
    <property type="molecule type" value="Genomic_DNA"/>
</dbReference>
<gene>
    <name evidence="1" type="ORF">GDO78_014760</name>
</gene>
<sequence length="80" mass="8676">MLRAMGAAREMLPLVSCIAHVSPNLHASVKSSLEESWSLCSVHPRSILLHLPGTLDVSSRFLAFGLGLPISSFFNSLFSH</sequence>
<protein>
    <submittedName>
        <fullName evidence="1">Uncharacterized protein</fullName>
    </submittedName>
</protein>